<evidence type="ECO:0000313" key="3">
    <source>
        <dbReference type="Proteomes" id="UP000661507"/>
    </source>
</evidence>
<comment type="caution">
    <text evidence="2">The sequence shown here is derived from an EMBL/GenBank/DDBJ whole genome shotgun (WGS) entry which is preliminary data.</text>
</comment>
<sequence length="166" mass="18431">MDQSRQGVPLMHGPVRFVPPLILDAASRPRAARWRDAVLTLLLWAGWCYLLAAAVGALWVPPFVQRLLPVAPPAHPWDVVHVAVLCVAIATFICTLMLLRVIVERRRYAGEDRRRAFPRPDDAAIAEDFGVAAAALPGWRSARRLAIHHDAAGQVIRMETGEPVRR</sequence>
<evidence type="ECO:0008006" key="4">
    <source>
        <dbReference type="Google" id="ProtNLM"/>
    </source>
</evidence>
<organism evidence="2 3">
    <name type="scientific">Neoroseomonas lacus</name>
    <dbReference type="NCBI Taxonomy" id="287609"/>
    <lineage>
        <taxon>Bacteria</taxon>
        <taxon>Pseudomonadati</taxon>
        <taxon>Pseudomonadota</taxon>
        <taxon>Alphaproteobacteria</taxon>
        <taxon>Acetobacterales</taxon>
        <taxon>Acetobacteraceae</taxon>
        <taxon>Neoroseomonas</taxon>
    </lineage>
</organism>
<proteinExistence type="predicted"/>
<dbReference type="Proteomes" id="UP000661507">
    <property type="component" value="Unassembled WGS sequence"/>
</dbReference>
<keyword evidence="1" id="KW-0472">Membrane</keyword>
<dbReference type="NCBIfam" id="TIGR03940">
    <property type="entry name" value="PGA_PgaD"/>
    <property type="match status" value="1"/>
</dbReference>
<evidence type="ECO:0000313" key="2">
    <source>
        <dbReference type="EMBL" id="GGJ27680.1"/>
    </source>
</evidence>
<keyword evidence="1" id="KW-0812">Transmembrane</keyword>
<accession>A0A917KVC1</accession>
<reference evidence="2" key="2">
    <citation type="submission" date="2020-09" db="EMBL/GenBank/DDBJ databases">
        <authorList>
            <person name="Sun Q."/>
            <person name="Zhou Y."/>
        </authorList>
    </citation>
    <scope>NUCLEOTIDE SEQUENCE</scope>
    <source>
        <strain evidence="2">CGMCC 1.3617</strain>
    </source>
</reference>
<keyword evidence="3" id="KW-1185">Reference proteome</keyword>
<dbReference type="InterPro" id="IPR023829">
    <property type="entry name" value="PGA_PgaD"/>
</dbReference>
<protein>
    <recommendedName>
        <fullName evidence="4">Poly-beta-1,6-N-acetyl-D-glucosamine biosynthesis protein PgaD</fullName>
    </recommendedName>
</protein>
<keyword evidence="1" id="KW-1133">Transmembrane helix</keyword>
<evidence type="ECO:0000256" key="1">
    <source>
        <dbReference type="SAM" id="Phobius"/>
    </source>
</evidence>
<dbReference type="GO" id="GO:0043709">
    <property type="term" value="P:cell adhesion involved in single-species biofilm formation"/>
    <property type="evidence" value="ECO:0007669"/>
    <property type="project" value="InterPro"/>
</dbReference>
<feature type="transmembrane region" description="Helical" evidence="1">
    <location>
        <begin position="80"/>
        <end position="103"/>
    </location>
</feature>
<name>A0A917KVC1_9PROT</name>
<reference evidence="2" key="1">
    <citation type="journal article" date="2014" name="Int. J. Syst. Evol. Microbiol.">
        <title>Complete genome sequence of Corynebacterium casei LMG S-19264T (=DSM 44701T), isolated from a smear-ripened cheese.</title>
        <authorList>
            <consortium name="US DOE Joint Genome Institute (JGI-PGF)"/>
            <person name="Walter F."/>
            <person name="Albersmeier A."/>
            <person name="Kalinowski J."/>
            <person name="Ruckert C."/>
        </authorList>
    </citation>
    <scope>NUCLEOTIDE SEQUENCE</scope>
    <source>
        <strain evidence="2">CGMCC 1.3617</strain>
    </source>
</reference>
<gene>
    <name evidence="2" type="ORF">GCM10011320_38680</name>
</gene>
<dbReference type="Pfam" id="PF13994">
    <property type="entry name" value="PgaD"/>
    <property type="match status" value="1"/>
</dbReference>
<feature type="transmembrane region" description="Helical" evidence="1">
    <location>
        <begin position="37"/>
        <end position="60"/>
    </location>
</feature>
<dbReference type="EMBL" id="BMKW01000009">
    <property type="protein sequence ID" value="GGJ27680.1"/>
    <property type="molecule type" value="Genomic_DNA"/>
</dbReference>
<dbReference type="AlphaFoldDB" id="A0A917KVC1"/>